<proteinExistence type="predicted"/>
<reference evidence="1" key="1">
    <citation type="submission" date="2022-12" db="EMBL/GenBank/DDBJ databases">
        <title>Species Delineation and Comparative Genomics within the Campylobacter ureolyticus Complex.</title>
        <authorList>
            <person name="Maki J."/>
            <person name="Howard M."/>
            <person name="Connelly S."/>
            <person name="Hardy D.J."/>
            <person name="Cameron A."/>
        </authorList>
    </citation>
    <scope>NUCLEOTIDE SEQUENCE</scope>
    <source>
        <strain evidence="1">URMC_787</strain>
    </source>
</reference>
<protein>
    <submittedName>
        <fullName evidence="1">Uncharacterized protein</fullName>
    </submittedName>
</protein>
<comment type="caution">
    <text evidence="1">The sequence shown here is derived from an EMBL/GenBank/DDBJ whole genome shotgun (WGS) entry which is preliminary data.</text>
</comment>
<evidence type="ECO:0000313" key="2">
    <source>
        <dbReference type="Proteomes" id="UP001075225"/>
    </source>
</evidence>
<dbReference type="Proteomes" id="UP001075225">
    <property type="component" value="Unassembled WGS sequence"/>
</dbReference>
<dbReference type="RefSeq" id="WP_269484377.1">
    <property type="nucleotide sequence ID" value="NZ_JAPXGH010000009.1"/>
</dbReference>
<dbReference type="AlphaFoldDB" id="A0A9Q4KKU6"/>
<name>A0A9Q4KKU6_9BACT</name>
<evidence type="ECO:0000313" key="1">
    <source>
        <dbReference type="EMBL" id="MCZ6159320.1"/>
    </source>
</evidence>
<accession>A0A9Q4KKU6</accession>
<dbReference type="EMBL" id="JAPXGO010000001">
    <property type="protein sequence ID" value="MCZ6159320.1"/>
    <property type="molecule type" value="Genomic_DNA"/>
</dbReference>
<organism evidence="1 2">
    <name type="scientific">Campylobacter ureolyticus</name>
    <dbReference type="NCBI Taxonomy" id="827"/>
    <lineage>
        <taxon>Bacteria</taxon>
        <taxon>Pseudomonadati</taxon>
        <taxon>Campylobacterota</taxon>
        <taxon>Epsilonproteobacteria</taxon>
        <taxon>Campylobacterales</taxon>
        <taxon>Campylobacteraceae</taxon>
        <taxon>Campylobacter</taxon>
    </lineage>
</organism>
<sequence>MKLAEENLKINELIRNINKTLNKIGFKSELRYEPVKEIIYGKINEYKIEISVFATSVEYTMKSIFRRISEMK</sequence>
<gene>
    <name evidence="1" type="ORF">O6B32_02330</name>
</gene>